<dbReference type="EMBL" id="RBJC01000004">
    <property type="protein sequence ID" value="RKR76817.1"/>
    <property type="molecule type" value="Genomic_DNA"/>
</dbReference>
<dbReference type="AlphaFoldDB" id="A0A420XHJ1"/>
<protein>
    <submittedName>
        <fullName evidence="1">Uncharacterized protein</fullName>
    </submittedName>
</protein>
<name>A0A420XHJ1_9PAST</name>
<reference evidence="1 2" key="1">
    <citation type="submission" date="2018-10" db="EMBL/GenBank/DDBJ databases">
        <title>Genomic Encyclopedia of Type Strains, Phase IV (KMG-IV): sequencing the most valuable type-strain genomes for metagenomic binning, comparative biology and taxonomic classification.</title>
        <authorList>
            <person name="Goeker M."/>
        </authorList>
    </citation>
    <scope>NUCLEOTIDE SEQUENCE [LARGE SCALE GENOMIC DNA]</scope>
    <source>
        <strain evidence="1 2">DSM 23800</strain>
    </source>
</reference>
<dbReference type="RefSeq" id="WP_121120955.1">
    <property type="nucleotide sequence ID" value="NZ_CP016604.1"/>
</dbReference>
<gene>
    <name evidence="1" type="ORF">DES31_0125</name>
</gene>
<evidence type="ECO:0000313" key="1">
    <source>
        <dbReference type="EMBL" id="RKR76817.1"/>
    </source>
</evidence>
<organism evidence="1 2">
    <name type="scientific">Otariodibacter oris</name>
    <dbReference type="NCBI Taxonomy" id="1032623"/>
    <lineage>
        <taxon>Bacteria</taxon>
        <taxon>Pseudomonadati</taxon>
        <taxon>Pseudomonadota</taxon>
        <taxon>Gammaproteobacteria</taxon>
        <taxon>Pasteurellales</taxon>
        <taxon>Pasteurellaceae</taxon>
        <taxon>Otariodibacter</taxon>
    </lineage>
</organism>
<evidence type="ECO:0000313" key="2">
    <source>
        <dbReference type="Proteomes" id="UP000280099"/>
    </source>
</evidence>
<comment type="caution">
    <text evidence="1">The sequence shown here is derived from an EMBL/GenBank/DDBJ whole genome shotgun (WGS) entry which is preliminary data.</text>
</comment>
<dbReference type="OrthoDB" id="5690879at2"/>
<keyword evidence="2" id="KW-1185">Reference proteome</keyword>
<accession>A0A420XHJ1</accession>
<proteinExistence type="predicted"/>
<sequence>MIKDKGYDEFLAQEIELGLKNIEQGNTLTLEQSKMVVEKLLTEQISVLETLDESTVIYG</sequence>
<dbReference type="Proteomes" id="UP000280099">
    <property type="component" value="Unassembled WGS sequence"/>
</dbReference>